<evidence type="ECO:0000256" key="8">
    <source>
        <dbReference type="ARBA" id="ARBA00032316"/>
    </source>
</evidence>
<dbReference type="PANTHER" id="PTHR42870:SF1">
    <property type="entry name" value="NON-SPECIFIC LIPID-TRANSFER PROTEIN-LIKE 2"/>
    <property type="match status" value="1"/>
</dbReference>
<keyword evidence="4" id="KW-0808">Transferase</keyword>
<evidence type="ECO:0000256" key="2">
    <source>
        <dbReference type="ARBA" id="ARBA00012352"/>
    </source>
</evidence>
<dbReference type="PANTHER" id="PTHR42870">
    <property type="entry name" value="ACETYL-COA C-ACETYLTRANSFERASE"/>
    <property type="match status" value="1"/>
</dbReference>
<dbReference type="PROSITE" id="PS00737">
    <property type="entry name" value="THIOLASE_2"/>
    <property type="match status" value="1"/>
</dbReference>
<dbReference type="RefSeq" id="WP_083029331.1">
    <property type="nucleotide sequence ID" value="NZ_AP022618.1"/>
</dbReference>
<keyword evidence="7" id="KW-0576">Peroxisome</keyword>
<dbReference type="Gene3D" id="3.40.47.10">
    <property type="match status" value="1"/>
</dbReference>
<keyword evidence="3" id="KW-0813">Transport</keyword>
<keyword evidence="12" id="KW-1185">Reference proteome</keyword>
<evidence type="ECO:0000259" key="10">
    <source>
        <dbReference type="Pfam" id="PF22691"/>
    </source>
</evidence>
<comment type="caution">
    <text evidence="11">The sequence shown here is derived from an EMBL/GenBank/DDBJ whole genome shotgun (WGS) entry which is preliminary data.</text>
</comment>
<dbReference type="InterPro" id="IPR020616">
    <property type="entry name" value="Thiolase_N"/>
</dbReference>
<dbReference type="EC" id="2.3.1.176" evidence="2"/>
<name>A0A1X0DKX7_9MYCO</name>
<reference evidence="11 12" key="1">
    <citation type="submission" date="2016-12" db="EMBL/GenBank/DDBJ databases">
        <title>The new phylogeny of genus Mycobacterium.</title>
        <authorList>
            <person name="Tortoli E."/>
            <person name="Trovato A."/>
            <person name="Cirillo D.M."/>
        </authorList>
    </citation>
    <scope>NUCLEOTIDE SEQUENCE [LARGE SCALE GENOMIC DNA]</scope>
    <source>
        <strain evidence="11 12">DSM 45130</strain>
    </source>
</reference>
<dbReference type="Pfam" id="PF00108">
    <property type="entry name" value="Thiolase_N"/>
    <property type="match status" value="1"/>
</dbReference>
<evidence type="ECO:0000256" key="6">
    <source>
        <dbReference type="ARBA" id="ARBA00023121"/>
    </source>
</evidence>
<dbReference type="GO" id="GO:0008289">
    <property type="term" value="F:lipid binding"/>
    <property type="evidence" value="ECO:0007669"/>
    <property type="project" value="UniProtKB-KW"/>
</dbReference>
<comment type="subcellular location">
    <subcellularLocation>
        <location evidence="1">Peroxisome</location>
    </subcellularLocation>
</comment>
<dbReference type="InterPro" id="IPR020615">
    <property type="entry name" value="Thiolase_acyl_enz_int_AS"/>
</dbReference>
<evidence type="ECO:0000313" key="12">
    <source>
        <dbReference type="Proteomes" id="UP000192801"/>
    </source>
</evidence>
<dbReference type="Proteomes" id="UP000192801">
    <property type="component" value="Unassembled WGS sequence"/>
</dbReference>
<dbReference type="InterPro" id="IPR002155">
    <property type="entry name" value="Thiolase"/>
</dbReference>
<gene>
    <name evidence="11" type="ORF">BST26_03250</name>
</gene>
<proteinExistence type="predicted"/>
<dbReference type="CDD" id="cd00829">
    <property type="entry name" value="SCP-x_thiolase"/>
    <property type="match status" value="1"/>
</dbReference>
<evidence type="ECO:0000256" key="5">
    <source>
        <dbReference type="ARBA" id="ARBA00023055"/>
    </source>
</evidence>
<evidence type="ECO:0000259" key="9">
    <source>
        <dbReference type="Pfam" id="PF00108"/>
    </source>
</evidence>
<dbReference type="InterPro" id="IPR016039">
    <property type="entry name" value="Thiolase-like"/>
</dbReference>
<evidence type="ECO:0000256" key="4">
    <source>
        <dbReference type="ARBA" id="ARBA00022679"/>
    </source>
</evidence>
<evidence type="ECO:0000256" key="3">
    <source>
        <dbReference type="ARBA" id="ARBA00022448"/>
    </source>
</evidence>
<feature type="domain" description="Thiolase N-terminal" evidence="9">
    <location>
        <begin position="5"/>
        <end position="228"/>
    </location>
</feature>
<dbReference type="PROSITE" id="PS00098">
    <property type="entry name" value="THIOLASE_1"/>
    <property type="match status" value="1"/>
</dbReference>
<evidence type="ECO:0000256" key="7">
    <source>
        <dbReference type="ARBA" id="ARBA00023140"/>
    </source>
</evidence>
<dbReference type="EMBL" id="MVHS01000005">
    <property type="protein sequence ID" value="ORA73063.1"/>
    <property type="molecule type" value="Genomic_DNA"/>
</dbReference>
<evidence type="ECO:0000256" key="1">
    <source>
        <dbReference type="ARBA" id="ARBA00004275"/>
    </source>
</evidence>
<evidence type="ECO:0000313" key="11">
    <source>
        <dbReference type="EMBL" id="ORA73063.1"/>
    </source>
</evidence>
<dbReference type="NCBIfam" id="NF006102">
    <property type="entry name" value="PRK08256.1"/>
    <property type="match status" value="1"/>
</dbReference>
<dbReference type="SUPFAM" id="SSF53901">
    <property type="entry name" value="Thiolase-like"/>
    <property type="match status" value="2"/>
</dbReference>
<dbReference type="InterPro" id="IPR055140">
    <property type="entry name" value="Thiolase_C_2"/>
</dbReference>
<accession>A0A1X0DKX7</accession>
<sequence>MANRVFVIGVGMTKFEKPGRREGWDYPDMARESGTKALDDAGVDYSQIEQGYVGYVYGDSTCGQRALYELGMTGLPIVNVNNNCSTGSTALFLAAQAIRGGLADCTLALGFEKMQPGSLQGGADDRENPMARHVKAMAEIDEFGFPVAPWMFGAAGREHMRTYGSTPEHFAKIGYKNHKHSVNNPYAQFQDAYTLEDILAAKMISDPLTKLQCSPTSDGSGAVVLASEAFIDQHDLAPQAVEIVGQAMTTDFASTFDGSAASLIGHDMNVQAARKVYEQSGLGPQDFQVIELHDCFSANELLLYEALGLCEPGEAPRLIDDEDTTYGGRWVVNPSGGLISKGHPLGATGLAQCSELTWQLRGTAAERQVDNVTAALQHNIGLGGAAVVTAYQRAER</sequence>
<dbReference type="GO" id="GO:0006869">
    <property type="term" value="P:lipid transport"/>
    <property type="evidence" value="ECO:0007669"/>
    <property type="project" value="UniProtKB-KW"/>
</dbReference>
<dbReference type="Pfam" id="PF22691">
    <property type="entry name" value="Thiolase_C_1"/>
    <property type="match status" value="1"/>
</dbReference>
<dbReference type="InterPro" id="IPR020613">
    <property type="entry name" value="Thiolase_CS"/>
</dbReference>
<dbReference type="STRING" id="444597.BST26_03250"/>
<protein>
    <recommendedName>
        <fullName evidence="2">propanoyl-CoA C-acyltransferase</fullName>
        <ecNumber evidence="2">2.3.1.176</ecNumber>
    </recommendedName>
    <alternativeName>
        <fullName evidence="8">Propanoyl-CoA C-acyltransferase</fullName>
    </alternativeName>
</protein>
<dbReference type="FunFam" id="3.40.47.10:FF:000016">
    <property type="entry name" value="Non-specific lipid-transfer protein"/>
    <property type="match status" value="1"/>
</dbReference>
<keyword evidence="6" id="KW-0446">Lipid-binding</keyword>
<dbReference type="GO" id="GO:0016747">
    <property type="term" value="F:acyltransferase activity, transferring groups other than amino-acyl groups"/>
    <property type="evidence" value="ECO:0007669"/>
    <property type="project" value="InterPro"/>
</dbReference>
<dbReference type="AlphaFoldDB" id="A0A1X0DKX7"/>
<feature type="domain" description="Thiolase C-terminal" evidence="10">
    <location>
        <begin position="269"/>
        <end position="386"/>
    </location>
</feature>
<dbReference type="OrthoDB" id="9785768at2"/>
<organism evidence="11 12">
    <name type="scientific">Mycolicibacterium insubricum</name>
    <dbReference type="NCBI Taxonomy" id="444597"/>
    <lineage>
        <taxon>Bacteria</taxon>
        <taxon>Bacillati</taxon>
        <taxon>Actinomycetota</taxon>
        <taxon>Actinomycetes</taxon>
        <taxon>Mycobacteriales</taxon>
        <taxon>Mycobacteriaceae</taxon>
        <taxon>Mycolicibacterium</taxon>
    </lineage>
</organism>
<keyword evidence="5" id="KW-0445">Lipid transport</keyword>
<dbReference type="PIRSF" id="PIRSF000429">
    <property type="entry name" value="Ac-CoA_Ac_transf"/>
    <property type="match status" value="1"/>
</dbReference>